<dbReference type="AlphaFoldDB" id="A0AAW0NAR4"/>
<dbReference type="PANTHER" id="PTHR18843">
    <property type="entry name" value="TORSIN-1A-INTERACTING PROTEIN"/>
    <property type="match status" value="1"/>
</dbReference>
<reference evidence="13" key="1">
    <citation type="submission" date="2024-04" db="EMBL/GenBank/DDBJ databases">
        <title>Salinicola lusitanus LLJ914,a marine bacterium isolated from the Okinawa Trough.</title>
        <authorList>
            <person name="Li J."/>
        </authorList>
    </citation>
    <scope>NUCLEOTIDE SEQUENCE [LARGE SCALE GENOMIC DNA]</scope>
</reference>
<comment type="caution">
    <text evidence="12">The sequence shown here is derived from an EMBL/GenBank/DDBJ whole genome shotgun (WGS) entry which is preliminary data.</text>
</comment>
<dbReference type="InterPro" id="IPR008662">
    <property type="entry name" value="TOIP1/2"/>
</dbReference>
<gene>
    <name evidence="12" type="ORF">WMY93_024487</name>
</gene>
<evidence type="ECO:0000256" key="5">
    <source>
        <dbReference type="ARBA" id="ARBA00022989"/>
    </source>
</evidence>
<evidence type="ECO:0000256" key="3">
    <source>
        <dbReference type="ARBA" id="ARBA00022553"/>
    </source>
</evidence>
<evidence type="ECO:0000313" key="12">
    <source>
        <dbReference type="EMBL" id="KAK7888927.1"/>
    </source>
</evidence>
<proteinExistence type="inferred from homology"/>
<dbReference type="GO" id="GO:0016020">
    <property type="term" value="C:membrane"/>
    <property type="evidence" value="ECO:0007669"/>
    <property type="project" value="TreeGrafter"/>
</dbReference>
<evidence type="ECO:0000256" key="1">
    <source>
        <dbReference type="ARBA" id="ARBA00004259"/>
    </source>
</evidence>
<dbReference type="PANTHER" id="PTHR18843:SF7">
    <property type="entry name" value="LAMINA-ASSOCIATED POLYPEPTIDE 1B ISOFORM 1-RELATED"/>
    <property type="match status" value="1"/>
</dbReference>
<dbReference type="Proteomes" id="UP001460270">
    <property type="component" value="Unassembled WGS sequence"/>
</dbReference>
<keyword evidence="7" id="KW-0325">Glycoprotein</keyword>
<evidence type="ECO:0000256" key="9">
    <source>
        <dbReference type="ARBA" id="ARBA00037847"/>
    </source>
</evidence>
<dbReference type="Gene3D" id="3.40.50.12190">
    <property type="match status" value="1"/>
</dbReference>
<dbReference type="GO" id="GO:0005635">
    <property type="term" value="C:nuclear envelope"/>
    <property type="evidence" value="ECO:0007669"/>
    <property type="project" value="UniProtKB-SubCell"/>
</dbReference>
<keyword evidence="5 10" id="KW-1133">Transmembrane helix</keyword>
<evidence type="ECO:0000256" key="6">
    <source>
        <dbReference type="ARBA" id="ARBA00023136"/>
    </source>
</evidence>
<evidence type="ECO:0000256" key="4">
    <source>
        <dbReference type="ARBA" id="ARBA00022692"/>
    </source>
</evidence>
<dbReference type="GO" id="GO:0001671">
    <property type="term" value="F:ATPase activator activity"/>
    <property type="evidence" value="ECO:0007669"/>
    <property type="project" value="InterPro"/>
</dbReference>
<evidence type="ECO:0000313" key="13">
    <source>
        <dbReference type="Proteomes" id="UP001460270"/>
    </source>
</evidence>
<dbReference type="Pfam" id="PF05609">
    <property type="entry name" value="LAP1_C"/>
    <property type="match status" value="1"/>
</dbReference>
<evidence type="ECO:0000256" key="7">
    <source>
        <dbReference type="ARBA" id="ARBA00023180"/>
    </source>
</evidence>
<protein>
    <recommendedName>
        <fullName evidence="11">Torsin-1A-interacting protein 1/2 AAA+ activator domain-containing protein</fullName>
    </recommendedName>
</protein>
<keyword evidence="6 10" id="KW-0472">Membrane</keyword>
<evidence type="ECO:0000259" key="11">
    <source>
        <dbReference type="Pfam" id="PF05609"/>
    </source>
</evidence>
<feature type="transmembrane region" description="Helical" evidence="10">
    <location>
        <begin position="89"/>
        <end position="108"/>
    </location>
</feature>
<dbReference type="InterPro" id="IPR046753">
    <property type="entry name" value="TOIP1/2_C"/>
</dbReference>
<evidence type="ECO:0000256" key="8">
    <source>
        <dbReference type="ARBA" id="ARBA00023242"/>
    </source>
</evidence>
<accession>A0AAW0NAR4</accession>
<keyword evidence="13" id="KW-1185">Reference proteome</keyword>
<feature type="domain" description="Torsin-1A-interacting protein 1/2 AAA+ activator" evidence="11">
    <location>
        <begin position="160"/>
        <end position="203"/>
    </location>
</feature>
<keyword evidence="4 10" id="KW-0812">Transmembrane</keyword>
<sequence length="217" mass="25167">MVLWITSDIKGRIWRLISYYSRRKLKHLIKMMKEMTNWSLKFQTYFHKKNLFSEEKGPDNVETIGPTPQVEPVPIPEVPVTLEDNRRRTFWIAVVLVVVVAAFVQQLLRPESQLQKKDVHPIDIFRQEMEKVKIQFPSQREELWKRSRDPFAKTFPALNSSALHLEGASKSSQDSDMVKSDIDSQLQEAFEGGKPIAVIHRFGGTTSSFHFDILSLL</sequence>
<keyword evidence="3" id="KW-0597">Phosphoprotein</keyword>
<comment type="subcellular location">
    <subcellularLocation>
        <location evidence="9">Endomembrane system</location>
        <topology evidence="9">Single-pass membrane protein</topology>
    </subcellularLocation>
    <subcellularLocation>
        <location evidence="1">Nucleus envelope</location>
    </subcellularLocation>
</comment>
<comment type="similarity">
    <text evidence="2">Belongs to the TOR1AIP family.</text>
</comment>
<evidence type="ECO:0000256" key="10">
    <source>
        <dbReference type="SAM" id="Phobius"/>
    </source>
</evidence>
<keyword evidence="8" id="KW-0539">Nucleus</keyword>
<organism evidence="12 13">
    <name type="scientific">Mugilogobius chulae</name>
    <name type="common">yellowstripe goby</name>
    <dbReference type="NCBI Taxonomy" id="88201"/>
    <lineage>
        <taxon>Eukaryota</taxon>
        <taxon>Metazoa</taxon>
        <taxon>Chordata</taxon>
        <taxon>Craniata</taxon>
        <taxon>Vertebrata</taxon>
        <taxon>Euteleostomi</taxon>
        <taxon>Actinopterygii</taxon>
        <taxon>Neopterygii</taxon>
        <taxon>Teleostei</taxon>
        <taxon>Neoteleostei</taxon>
        <taxon>Acanthomorphata</taxon>
        <taxon>Gobiaria</taxon>
        <taxon>Gobiiformes</taxon>
        <taxon>Gobioidei</taxon>
        <taxon>Gobiidae</taxon>
        <taxon>Gobionellinae</taxon>
        <taxon>Mugilogobius</taxon>
    </lineage>
</organism>
<evidence type="ECO:0000256" key="2">
    <source>
        <dbReference type="ARBA" id="ARBA00007860"/>
    </source>
</evidence>
<dbReference type="InterPro" id="IPR038599">
    <property type="entry name" value="LAP1C-like_C_sf"/>
</dbReference>
<name>A0AAW0NAR4_9GOBI</name>
<dbReference type="GO" id="GO:0061024">
    <property type="term" value="P:membrane organization"/>
    <property type="evidence" value="ECO:0007669"/>
    <property type="project" value="TreeGrafter"/>
</dbReference>
<dbReference type="EMBL" id="JBBPFD010000018">
    <property type="protein sequence ID" value="KAK7888927.1"/>
    <property type="molecule type" value="Genomic_DNA"/>
</dbReference>